<dbReference type="Proteomes" id="UP000277811">
    <property type="component" value="Unassembled WGS sequence"/>
</dbReference>
<evidence type="ECO:0000313" key="8">
    <source>
        <dbReference type="Proteomes" id="UP000277811"/>
    </source>
</evidence>
<proteinExistence type="predicted"/>
<dbReference type="Pfam" id="PF01810">
    <property type="entry name" value="LysE"/>
    <property type="match status" value="1"/>
</dbReference>
<gene>
    <name evidence="7" type="ORF">LUCI_2167</name>
</gene>
<evidence type="ECO:0000256" key="1">
    <source>
        <dbReference type="ARBA" id="ARBA00004651"/>
    </source>
</evidence>
<dbReference type="PANTHER" id="PTHR30086:SF20">
    <property type="entry name" value="ARGININE EXPORTER PROTEIN ARGO-RELATED"/>
    <property type="match status" value="1"/>
</dbReference>
<name>A0A498R7G9_9FIRM</name>
<evidence type="ECO:0000256" key="5">
    <source>
        <dbReference type="ARBA" id="ARBA00023136"/>
    </source>
</evidence>
<protein>
    <submittedName>
        <fullName evidence="7">Lysine-type exporter protein (Lyse/ygga)</fullName>
    </submittedName>
</protein>
<keyword evidence="5 6" id="KW-0472">Membrane</keyword>
<sequence>MEIHSMSSFLVFVFINAFTPGPGNILALNTISNYGWKKGKRLFFGIFAGYYCVQALCAFFVYGLDQFLHPVMHLLKYGGIIYITWLALHVALSNPCDQSEKKEASFWIGFILQFVNVKIFLFGITVLTGYIIPYYASFRMLLLFEMFIATIGSIATITWIFFGAAFQKPYSKHFRIVNVVLALILLECAYQLTGN</sequence>
<keyword evidence="4 6" id="KW-1133">Transmembrane helix</keyword>
<dbReference type="OrthoDB" id="198428at2"/>
<dbReference type="GO" id="GO:0033228">
    <property type="term" value="P:cysteine export across plasma membrane"/>
    <property type="evidence" value="ECO:0007669"/>
    <property type="project" value="TreeGrafter"/>
</dbReference>
<feature type="transmembrane region" description="Helical" evidence="6">
    <location>
        <begin position="174"/>
        <end position="192"/>
    </location>
</feature>
<feature type="transmembrane region" description="Helical" evidence="6">
    <location>
        <begin position="74"/>
        <end position="92"/>
    </location>
</feature>
<evidence type="ECO:0000256" key="4">
    <source>
        <dbReference type="ARBA" id="ARBA00022989"/>
    </source>
</evidence>
<accession>A0A498R7G9</accession>
<keyword evidence="3 6" id="KW-0812">Transmembrane</keyword>
<organism evidence="7 8">
    <name type="scientific">Lucifera butyrica</name>
    <dbReference type="NCBI Taxonomy" id="1351585"/>
    <lineage>
        <taxon>Bacteria</taxon>
        <taxon>Bacillati</taxon>
        <taxon>Bacillota</taxon>
        <taxon>Negativicutes</taxon>
        <taxon>Veillonellales</taxon>
        <taxon>Veillonellaceae</taxon>
        <taxon>Lucifera</taxon>
    </lineage>
</organism>
<comment type="subcellular location">
    <subcellularLocation>
        <location evidence="1">Cell membrane</location>
        <topology evidence="1">Multi-pass membrane protein</topology>
    </subcellularLocation>
</comment>
<feature type="transmembrane region" description="Helical" evidence="6">
    <location>
        <begin position="6"/>
        <end position="30"/>
    </location>
</feature>
<evidence type="ECO:0000256" key="2">
    <source>
        <dbReference type="ARBA" id="ARBA00022475"/>
    </source>
</evidence>
<dbReference type="GO" id="GO:0015171">
    <property type="term" value="F:amino acid transmembrane transporter activity"/>
    <property type="evidence" value="ECO:0007669"/>
    <property type="project" value="TreeGrafter"/>
</dbReference>
<keyword evidence="8" id="KW-1185">Reference proteome</keyword>
<dbReference type="AlphaFoldDB" id="A0A498R7G9"/>
<evidence type="ECO:0000256" key="6">
    <source>
        <dbReference type="SAM" id="Phobius"/>
    </source>
</evidence>
<dbReference type="GO" id="GO:0005886">
    <property type="term" value="C:plasma membrane"/>
    <property type="evidence" value="ECO:0007669"/>
    <property type="project" value="UniProtKB-SubCell"/>
</dbReference>
<evidence type="ECO:0000256" key="3">
    <source>
        <dbReference type="ARBA" id="ARBA00022692"/>
    </source>
</evidence>
<dbReference type="InterPro" id="IPR001123">
    <property type="entry name" value="LeuE-type"/>
</dbReference>
<reference evidence="7 8" key="1">
    <citation type="submission" date="2018-06" db="EMBL/GenBank/DDBJ databases">
        <authorList>
            <person name="Strepis N."/>
        </authorList>
    </citation>
    <scope>NUCLEOTIDE SEQUENCE [LARGE SCALE GENOMIC DNA]</scope>
    <source>
        <strain evidence="7">LUCI</strain>
    </source>
</reference>
<evidence type="ECO:0000313" key="7">
    <source>
        <dbReference type="EMBL" id="VBB06925.1"/>
    </source>
</evidence>
<feature type="transmembrane region" description="Helical" evidence="6">
    <location>
        <begin position="42"/>
        <end position="62"/>
    </location>
</feature>
<dbReference type="PANTHER" id="PTHR30086">
    <property type="entry name" value="ARGININE EXPORTER PROTEIN ARGO"/>
    <property type="match status" value="1"/>
</dbReference>
<keyword evidence="2" id="KW-1003">Cell membrane</keyword>
<feature type="transmembrane region" description="Helical" evidence="6">
    <location>
        <begin position="138"/>
        <end position="162"/>
    </location>
</feature>
<feature type="transmembrane region" description="Helical" evidence="6">
    <location>
        <begin position="104"/>
        <end position="132"/>
    </location>
</feature>
<dbReference type="EMBL" id="UPPP01000069">
    <property type="protein sequence ID" value="VBB06925.1"/>
    <property type="molecule type" value="Genomic_DNA"/>
</dbReference>